<dbReference type="EMBL" id="LJCR01000141">
    <property type="protein sequence ID" value="KPV53962.1"/>
    <property type="molecule type" value="Genomic_DNA"/>
</dbReference>
<accession>A0A0P9D4E8</accession>
<dbReference type="GO" id="GO:0000976">
    <property type="term" value="F:transcription cis-regulatory region binding"/>
    <property type="evidence" value="ECO:0007669"/>
    <property type="project" value="TreeGrafter"/>
</dbReference>
<evidence type="ECO:0000256" key="4">
    <source>
        <dbReference type="PROSITE-ProRule" id="PRU00335"/>
    </source>
</evidence>
<dbReference type="Pfam" id="PF00440">
    <property type="entry name" value="TetR_N"/>
    <property type="match status" value="1"/>
</dbReference>
<dbReference type="InterPro" id="IPR050109">
    <property type="entry name" value="HTH-type_TetR-like_transc_reg"/>
</dbReference>
<evidence type="ECO:0000313" key="6">
    <source>
        <dbReference type="EMBL" id="KPV53962.1"/>
    </source>
</evidence>
<reference evidence="6 7" key="1">
    <citation type="submission" date="2015-09" db="EMBL/GenBank/DDBJ databases">
        <title>Draft genome sequence of Kouleothrix aurantiaca JCM 19913.</title>
        <authorList>
            <person name="Hemp J."/>
        </authorList>
    </citation>
    <scope>NUCLEOTIDE SEQUENCE [LARGE SCALE GENOMIC DNA]</scope>
    <source>
        <strain evidence="6 7">COM-B</strain>
    </source>
</reference>
<dbReference type="InterPro" id="IPR001647">
    <property type="entry name" value="HTH_TetR"/>
</dbReference>
<evidence type="ECO:0000256" key="1">
    <source>
        <dbReference type="ARBA" id="ARBA00023015"/>
    </source>
</evidence>
<name>A0A0P9D4E8_9CHLR</name>
<comment type="caution">
    <text evidence="6">The sequence shown here is derived from an EMBL/GenBank/DDBJ whole genome shotgun (WGS) entry which is preliminary data.</text>
</comment>
<evidence type="ECO:0000313" key="7">
    <source>
        <dbReference type="Proteomes" id="UP000050509"/>
    </source>
</evidence>
<keyword evidence="2 4" id="KW-0238">DNA-binding</keyword>
<dbReference type="InterPro" id="IPR009057">
    <property type="entry name" value="Homeodomain-like_sf"/>
</dbReference>
<dbReference type="Proteomes" id="UP000050509">
    <property type="component" value="Unassembled WGS sequence"/>
</dbReference>
<evidence type="ECO:0000256" key="3">
    <source>
        <dbReference type="ARBA" id="ARBA00023163"/>
    </source>
</evidence>
<dbReference type="SUPFAM" id="SSF46689">
    <property type="entry name" value="Homeodomain-like"/>
    <property type="match status" value="1"/>
</dbReference>
<dbReference type="GO" id="GO:0003700">
    <property type="term" value="F:DNA-binding transcription factor activity"/>
    <property type="evidence" value="ECO:0007669"/>
    <property type="project" value="TreeGrafter"/>
</dbReference>
<proteinExistence type="predicted"/>
<keyword evidence="7" id="KW-1185">Reference proteome</keyword>
<evidence type="ECO:0000256" key="2">
    <source>
        <dbReference type="ARBA" id="ARBA00023125"/>
    </source>
</evidence>
<keyword evidence="3" id="KW-0804">Transcription</keyword>
<keyword evidence="1" id="KW-0805">Transcription regulation</keyword>
<feature type="domain" description="HTH tetR-type" evidence="5">
    <location>
        <begin position="16"/>
        <end position="77"/>
    </location>
</feature>
<evidence type="ECO:0000259" key="5">
    <source>
        <dbReference type="PROSITE" id="PS50977"/>
    </source>
</evidence>
<sequence>MSPRSYRLGEREHAVQQTRARMIDAARSLLTAHDGGMRFTIEAVARAADVSRMTVYYQFESKVGLLEAICDTLAANGGIEQLASVFRLPDAYAALAEPVRVFGTFWESDRLLSRRLRALATLEEEFAQVIRARDERRRRGLRILTQRLAEQTGRPSAAAFDATVELLFALTSFEMFDMLAGTEHSCTDVVPTVERVVRAALDASALSAQGVGEGE</sequence>
<feature type="DNA-binding region" description="H-T-H motif" evidence="4">
    <location>
        <begin position="40"/>
        <end position="59"/>
    </location>
</feature>
<dbReference type="PANTHER" id="PTHR30055">
    <property type="entry name" value="HTH-TYPE TRANSCRIPTIONAL REGULATOR RUTR"/>
    <property type="match status" value="1"/>
</dbReference>
<dbReference type="AlphaFoldDB" id="A0A0P9D4E8"/>
<dbReference type="PANTHER" id="PTHR30055:SF151">
    <property type="entry name" value="TRANSCRIPTIONAL REGULATORY PROTEIN"/>
    <property type="match status" value="1"/>
</dbReference>
<gene>
    <name evidence="6" type="ORF">SE17_06565</name>
</gene>
<dbReference type="Gene3D" id="1.10.357.10">
    <property type="entry name" value="Tetracycline Repressor, domain 2"/>
    <property type="match status" value="1"/>
</dbReference>
<organism evidence="6 7">
    <name type="scientific">Kouleothrix aurantiaca</name>
    <dbReference type="NCBI Taxonomy" id="186479"/>
    <lineage>
        <taxon>Bacteria</taxon>
        <taxon>Bacillati</taxon>
        <taxon>Chloroflexota</taxon>
        <taxon>Chloroflexia</taxon>
        <taxon>Chloroflexales</taxon>
        <taxon>Roseiflexineae</taxon>
        <taxon>Roseiflexaceae</taxon>
        <taxon>Kouleothrix</taxon>
    </lineage>
</organism>
<dbReference type="PROSITE" id="PS50977">
    <property type="entry name" value="HTH_TETR_2"/>
    <property type="match status" value="1"/>
</dbReference>
<protein>
    <submittedName>
        <fullName evidence="6">TetR family transcriptional regulator</fullName>
    </submittedName>
</protein>